<accession>A0A1Y3PSD5</accession>
<evidence type="ECO:0000313" key="1">
    <source>
        <dbReference type="EMBL" id="OUM88058.1"/>
    </source>
</evidence>
<name>A0A1Y3PSD5_9BACI</name>
<dbReference type="AlphaFoldDB" id="A0A1Y3PSD5"/>
<dbReference type="Proteomes" id="UP000196475">
    <property type="component" value="Unassembled WGS sequence"/>
</dbReference>
<gene>
    <name evidence="1" type="ORF">BAA01_13650</name>
</gene>
<sequence length="154" mass="17965">MGEGPSGWTPEKAFEKLQEIYTDKLMQDEKRWVLRLLENRLRRLLQDLGIEEALEPYEKRLTFFREFAHIPGDSIFDSIQYVFNLVRGNKEPDPGVTQMHLNRIYHALFTPPGLKNPCIPETFWMTPLGIACQVAEKGVESVYPLLDELELDER</sequence>
<protein>
    <submittedName>
        <fullName evidence="1">Uncharacterized protein</fullName>
    </submittedName>
</protein>
<reference evidence="2" key="1">
    <citation type="submission" date="2016-06" db="EMBL/GenBank/DDBJ databases">
        <authorList>
            <person name="Nascimento L."/>
            <person name="Pereira R.V."/>
            <person name="Martins L.F."/>
            <person name="Quaggio R.B."/>
            <person name="Silva A.M."/>
            <person name="Setubal J.C."/>
        </authorList>
    </citation>
    <scope>NUCLEOTIDE SEQUENCE [LARGE SCALE GENOMIC DNA]</scope>
</reference>
<comment type="caution">
    <text evidence="1">The sequence shown here is derived from an EMBL/GenBank/DDBJ whole genome shotgun (WGS) entry which is preliminary data.</text>
</comment>
<evidence type="ECO:0000313" key="2">
    <source>
        <dbReference type="Proteomes" id="UP000196475"/>
    </source>
</evidence>
<organism evidence="1 2">
    <name type="scientific">Bacillus thermozeamaize</name>
    <dbReference type="NCBI Taxonomy" id="230954"/>
    <lineage>
        <taxon>Bacteria</taxon>
        <taxon>Bacillati</taxon>
        <taxon>Bacillota</taxon>
        <taxon>Bacilli</taxon>
        <taxon>Bacillales</taxon>
        <taxon>Bacillaceae</taxon>
        <taxon>Bacillus</taxon>
    </lineage>
</organism>
<proteinExistence type="predicted"/>
<dbReference type="EMBL" id="LZRT01000066">
    <property type="protein sequence ID" value="OUM88058.1"/>
    <property type="molecule type" value="Genomic_DNA"/>
</dbReference>